<sequence length="279" mass="30997">MYAAPGDTVMTGSMRAFIDRLDPPERSLVIVNRSAPDAARRLLDDLFDTQPVAIDELDRLGEETESDVVALVEDGEIIERSTVDELLSTILLVNSDLYKTGSRGLEDVELPAVLAGLTDVPFRLRGYPESNKEKLLLITVSRVIERRAAEAGSGTLRSSFQYLSRLDDEAGTRTVYETVGRTGTDVHVYGVDDWDPPTQLPVTVHGGTSEEYRRSWFVVFRPDDADAAERPETMDEAGTTDSGHAALVALEDERNVWDGFWTYRPTVVAEIDDYLQRAL</sequence>
<dbReference type="InterPro" id="IPR019278">
    <property type="entry name" value="DICT_dom"/>
</dbReference>
<evidence type="ECO:0000259" key="1">
    <source>
        <dbReference type="Pfam" id="PF10069"/>
    </source>
</evidence>
<name>A0A1H6JH99_9EURY</name>
<evidence type="ECO:0000313" key="3">
    <source>
        <dbReference type="Proteomes" id="UP000199215"/>
    </source>
</evidence>
<keyword evidence="3" id="KW-1185">Reference proteome</keyword>
<dbReference type="AlphaFoldDB" id="A0A1H6JH99"/>
<evidence type="ECO:0000313" key="2">
    <source>
        <dbReference type="EMBL" id="SEH61695.1"/>
    </source>
</evidence>
<dbReference type="Pfam" id="PF10069">
    <property type="entry name" value="DICT"/>
    <property type="match status" value="1"/>
</dbReference>
<proteinExistence type="predicted"/>
<reference evidence="2 3" key="1">
    <citation type="submission" date="2016-10" db="EMBL/GenBank/DDBJ databases">
        <authorList>
            <person name="de Groot N.N."/>
        </authorList>
    </citation>
    <scope>NUCLEOTIDE SEQUENCE [LARGE SCALE GENOMIC DNA]</scope>
    <source>
        <strain evidence="2 3">IBRC-M10418</strain>
    </source>
</reference>
<dbReference type="EMBL" id="FNWU01000013">
    <property type="protein sequence ID" value="SEH61695.1"/>
    <property type="molecule type" value="Genomic_DNA"/>
</dbReference>
<feature type="domain" description="DICT" evidence="1">
    <location>
        <begin position="131"/>
        <end position="224"/>
    </location>
</feature>
<dbReference type="PIRSF" id="PIRSF030471">
    <property type="entry name" value="STR_Vng0742h_prd"/>
    <property type="match status" value="1"/>
</dbReference>
<dbReference type="Proteomes" id="UP000199215">
    <property type="component" value="Unassembled WGS sequence"/>
</dbReference>
<organism evidence="2 3">
    <name type="scientific">Halopenitus malekzadehii</name>
    <dbReference type="NCBI Taxonomy" id="1267564"/>
    <lineage>
        <taxon>Archaea</taxon>
        <taxon>Methanobacteriati</taxon>
        <taxon>Methanobacteriota</taxon>
        <taxon>Stenosarchaea group</taxon>
        <taxon>Halobacteria</taxon>
        <taxon>Halobacteriales</taxon>
        <taxon>Haloferacaceae</taxon>
        <taxon>Halopenitus</taxon>
    </lineage>
</organism>
<protein>
    <recommendedName>
        <fullName evidence="1">DICT domain-containing protein</fullName>
    </recommendedName>
</protein>
<gene>
    <name evidence="2" type="ORF">SAMN05192561_11332</name>
</gene>
<accession>A0A1H6JH99</accession>
<dbReference type="InterPro" id="IPR016954">
    <property type="entry name" value="Uncharacterised_Vng0742h"/>
</dbReference>